<keyword evidence="2" id="KW-1185">Reference proteome</keyword>
<gene>
    <name evidence="1" type="ORF">Patl1_22335</name>
</gene>
<protein>
    <submittedName>
        <fullName evidence="1">Uncharacterized protein</fullName>
    </submittedName>
</protein>
<proteinExistence type="predicted"/>
<name>A0ACC1A0R5_9ROSI</name>
<organism evidence="1 2">
    <name type="scientific">Pistacia atlantica</name>
    <dbReference type="NCBI Taxonomy" id="434234"/>
    <lineage>
        <taxon>Eukaryota</taxon>
        <taxon>Viridiplantae</taxon>
        <taxon>Streptophyta</taxon>
        <taxon>Embryophyta</taxon>
        <taxon>Tracheophyta</taxon>
        <taxon>Spermatophyta</taxon>
        <taxon>Magnoliopsida</taxon>
        <taxon>eudicotyledons</taxon>
        <taxon>Gunneridae</taxon>
        <taxon>Pentapetalae</taxon>
        <taxon>rosids</taxon>
        <taxon>malvids</taxon>
        <taxon>Sapindales</taxon>
        <taxon>Anacardiaceae</taxon>
        <taxon>Pistacia</taxon>
    </lineage>
</organism>
<accession>A0ACC1A0R5</accession>
<dbReference type="EMBL" id="CM047909">
    <property type="protein sequence ID" value="KAJ0079814.1"/>
    <property type="molecule type" value="Genomic_DNA"/>
</dbReference>
<evidence type="ECO:0000313" key="1">
    <source>
        <dbReference type="EMBL" id="KAJ0079814.1"/>
    </source>
</evidence>
<reference evidence="2" key="1">
    <citation type="journal article" date="2023" name="G3 (Bethesda)">
        <title>Genome assembly and association tests identify interacting loci associated with vigor, precocity, and sex in interspecific pistachio rootstocks.</title>
        <authorList>
            <person name="Palmer W."/>
            <person name="Jacygrad E."/>
            <person name="Sagayaradj S."/>
            <person name="Cavanaugh K."/>
            <person name="Han R."/>
            <person name="Bertier L."/>
            <person name="Beede B."/>
            <person name="Kafkas S."/>
            <person name="Golino D."/>
            <person name="Preece J."/>
            <person name="Michelmore R."/>
        </authorList>
    </citation>
    <scope>NUCLEOTIDE SEQUENCE [LARGE SCALE GENOMIC DNA]</scope>
</reference>
<dbReference type="Proteomes" id="UP001164250">
    <property type="component" value="Chromosome 13"/>
</dbReference>
<comment type="caution">
    <text evidence="1">The sequence shown here is derived from an EMBL/GenBank/DDBJ whole genome shotgun (WGS) entry which is preliminary data.</text>
</comment>
<sequence length="85" mass="9998">MDRLLALRNQLRKKVYMLSARELSIKWANKSSLLVLKPLPHQALRSRVREGGGKGLLENVKMDGLRLNWEAFTKLKMMMMMMIRR</sequence>
<evidence type="ECO:0000313" key="2">
    <source>
        <dbReference type="Proteomes" id="UP001164250"/>
    </source>
</evidence>